<comment type="caution">
    <text evidence="1">The sequence shown here is derived from an EMBL/GenBank/DDBJ whole genome shotgun (WGS) entry which is preliminary data.</text>
</comment>
<evidence type="ECO:0000313" key="2">
    <source>
        <dbReference type="Proteomes" id="UP000594638"/>
    </source>
</evidence>
<gene>
    <name evidence="1" type="ORF">OLEA9_A076327</name>
</gene>
<dbReference type="AlphaFoldDB" id="A0A8S0RCV1"/>
<organism evidence="1 2">
    <name type="scientific">Olea europaea subsp. europaea</name>
    <dbReference type="NCBI Taxonomy" id="158383"/>
    <lineage>
        <taxon>Eukaryota</taxon>
        <taxon>Viridiplantae</taxon>
        <taxon>Streptophyta</taxon>
        <taxon>Embryophyta</taxon>
        <taxon>Tracheophyta</taxon>
        <taxon>Spermatophyta</taxon>
        <taxon>Magnoliopsida</taxon>
        <taxon>eudicotyledons</taxon>
        <taxon>Gunneridae</taxon>
        <taxon>Pentapetalae</taxon>
        <taxon>asterids</taxon>
        <taxon>lamiids</taxon>
        <taxon>Lamiales</taxon>
        <taxon>Oleaceae</taxon>
        <taxon>Oleeae</taxon>
        <taxon>Olea</taxon>
    </lineage>
</organism>
<protein>
    <submittedName>
        <fullName evidence="1">Uncharacterized protein</fullName>
    </submittedName>
</protein>
<dbReference type="EMBL" id="CACTIH010002499">
    <property type="protein sequence ID" value="CAA2976646.1"/>
    <property type="molecule type" value="Genomic_DNA"/>
</dbReference>
<sequence>MRGVGSLTAPGDDRVLPCAAAAEPIESHGRAVSEPQLSAGSPSIFVFCRSHKHVVMSPKFKIPFAKPKRCDLVIKVQPRRNLPFRGHSDKTSFGIYPSCRERSLPISDHIGSHVVLDTQLHNHSLKPRPNYTEHRTTSDIALHLLFIGRKVDLICGLVLGVAHQRPGTWRAGPRADDDEGVGQWRRMGPSRWCDRSDKPCIPH</sequence>
<name>A0A8S0RCV1_OLEEU</name>
<proteinExistence type="predicted"/>
<dbReference type="Proteomes" id="UP000594638">
    <property type="component" value="Unassembled WGS sequence"/>
</dbReference>
<dbReference type="Gramene" id="OE9A076327T1">
    <property type="protein sequence ID" value="OE9A076327C1"/>
    <property type="gene ID" value="OE9A076327"/>
</dbReference>
<keyword evidence="2" id="KW-1185">Reference proteome</keyword>
<accession>A0A8S0RCV1</accession>
<evidence type="ECO:0000313" key="1">
    <source>
        <dbReference type="EMBL" id="CAA2976646.1"/>
    </source>
</evidence>
<reference evidence="1 2" key="1">
    <citation type="submission" date="2019-12" db="EMBL/GenBank/DDBJ databases">
        <authorList>
            <person name="Alioto T."/>
            <person name="Alioto T."/>
            <person name="Gomez Garrido J."/>
        </authorList>
    </citation>
    <scope>NUCLEOTIDE SEQUENCE [LARGE SCALE GENOMIC DNA]</scope>
</reference>